<dbReference type="OrthoDB" id="10576178at2759"/>
<protein>
    <submittedName>
        <fullName evidence="2">Uncharacterized protein</fullName>
    </submittedName>
</protein>
<proteinExistence type="predicted"/>
<gene>
    <name evidence="2" type="ORF">TVAG_412200</name>
</gene>
<organism evidence="2 3">
    <name type="scientific">Trichomonas vaginalis (strain ATCC PRA-98 / G3)</name>
    <dbReference type="NCBI Taxonomy" id="412133"/>
    <lineage>
        <taxon>Eukaryota</taxon>
        <taxon>Metamonada</taxon>
        <taxon>Parabasalia</taxon>
        <taxon>Trichomonadida</taxon>
        <taxon>Trichomonadidae</taxon>
        <taxon>Trichomonas</taxon>
    </lineage>
</organism>
<dbReference type="AlphaFoldDB" id="A2F1M6"/>
<feature type="transmembrane region" description="Helical" evidence="1">
    <location>
        <begin position="252"/>
        <end position="271"/>
    </location>
</feature>
<evidence type="ECO:0000313" key="2">
    <source>
        <dbReference type="EMBL" id="EAY01191.1"/>
    </source>
</evidence>
<name>A2F1M6_TRIV3</name>
<keyword evidence="1" id="KW-1133">Transmembrane helix</keyword>
<evidence type="ECO:0000313" key="3">
    <source>
        <dbReference type="Proteomes" id="UP000001542"/>
    </source>
</evidence>
<dbReference type="VEuPathDB" id="TrichDB:TVAGG3_0761140"/>
<keyword evidence="1" id="KW-0812">Transmembrane</keyword>
<dbReference type="EMBL" id="DS113575">
    <property type="protein sequence ID" value="EAY01191.1"/>
    <property type="molecule type" value="Genomic_DNA"/>
</dbReference>
<dbReference type="Proteomes" id="UP000001542">
    <property type="component" value="Unassembled WGS sequence"/>
</dbReference>
<keyword evidence="3" id="KW-1185">Reference proteome</keyword>
<dbReference type="RefSeq" id="XP_001314027.1">
    <property type="nucleotide sequence ID" value="XM_001314021.1"/>
</dbReference>
<reference evidence="2" key="1">
    <citation type="submission" date="2006-10" db="EMBL/GenBank/DDBJ databases">
        <authorList>
            <person name="Amadeo P."/>
            <person name="Zhao Q."/>
            <person name="Wortman J."/>
            <person name="Fraser-Liggett C."/>
            <person name="Carlton J."/>
        </authorList>
    </citation>
    <scope>NUCLEOTIDE SEQUENCE</scope>
    <source>
        <strain evidence="2">G3</strain>
    </source>
</reference>
<keyword evidence="1" id="KW-0472">Membrane</keyword>
<sequence>MNLLFFIFYSIKDCSRIRETPIGSKQYTITTEDDDTLCIKPLYYPTYIVFSQYNNDTVYYGSIDEDGSAEESSQLRFLPFYQIIDKYNYTAMIKTPTGGNISFSSISFPGSCADGVYFSTKLQDEIILSQNDSGFKKLQIFDDKCMVWSTKGHLNISLEMESDDNEDQLYIYYNYTEFSSISGNSSLHISTDATKPVFFRLVADDFNPPRWAKIKIRSDGDEPRRAEYGFYIPKFIPPICDDSRRWFSERTAILSLVCLAILMLLTMIMIGKQCIFTESEQDLYLSAAENLSSHYHYGTLSVESLASSE</sequence>
<accession>A2F1M6</accession>
<dbReference type="KEGG" id="tva:4759016"/>
<dbReference type="VEuPathDB" id="TrichDB:TVAG_412200"/>
<reference evidence="2" key="2">
    <citation type="journal article" date="2007" name="Science">
        <title>Draft genome sequence of the sexually transmitted pathogen Trichomonas vaginalis.</title>
        <authorList>
            <person name="Carlton J.M."/>
            <person name="Hirt R.P."/>
            <person name="Silva J.C."/>
            <person name="Delcher A.L."/>
            <person name="Schatz M."/>
            <person name="Zhao Q."/>
            <person name="Wortman J.R."/>
            <person name="Bidwell S.L."/>
            <person name="Alsmark U.C.M."/>
            <person name="Besteiro S."/>
            <person name="Sicheritz-Ponten T."/>
            <person name="Noel C.J."/>
            <person name="Dacks J.B."/>
            <person name="Foster P.G."/>
            <person name="Simillion C."/>
            <person name="Van de Peer Y."/>
            <person name="Miranda-Saavedra D."/>
            <person name="Barton G.J."/>
            <person name="Westrop G.D."/>
            <person name="Mueller S."/>
            <person name="Dessi D."/>
            <person name="Fiori P.L."/>
            <person name="Ren Q."/>
            <person name="Paulsen I."/>
            <person name="Zhang H."/>
            <person name="Bastida-Corcuera F.D."/>
            <person name="Simoes-Barbosa A."/>
            <person name="Brown M.T."/>
            <person name="Hayes R.D."/>
            <person name="Mukherjee M."/>
            <person name="Okumura C.Y."/>
            <person name="Schneider R."/>
            <person name="Smith A.J."/>
            <person name="Vanacova S."/>
            <person name="Villalvazo M."/>
            <person name="Haas B.J."/>
            <person name="Pertea M."/>
            <person name="Feldblyum T.V."/>
            <person name="Utterback T.R."/>
            <person name="Shu C.L."/>
            <person name="Osoegawa K."/>
            <person name="de Jong P.J."/>
            <person name="Hrdy I."/>
            <person name="Horvathova L."/>
            <person name="Zubacova Z."/>
            <person name="Dolezal P."/>
            <person name="Malik S.B."/>
            <person name="Logsdon J.M. Jr."/>
            <person name="Henze K."/>
            <person name="Gupta A."/>
            <person name="Wang C.C."/>
            <person name="Dunne R.L."/>
            <person name="Upcroft J.A."/>
            <person name="Upcroft P."/>
            <person name="White O."/>
            <person name="Salzberg S.L."/>
            <person name="Tang P."/>
            <person name="Chiu C.-H."/>
            <person name="Lee Y.-S."/>
            <person name="Embley T.M."/>
            <person name="Coombs G.H."/>
            <person name="Mottram J.C."/>
            <person name="Tachezy J."/>
            <person name="Fraser-Liggett C.M."/>
            <person name="Johnson P.J."/>
        </authorList>
    </citation>
    <scope>NUCLEOTIDE SEQUENCE [LARGE SCALE GENOMIC DNA]</scope>
    <source>
        <strain evidence="2">G3</strain>
    </source>
</reference>
<evidence type="ECO:0000256" key="1">
    <source>
        <dbReference type="SAM" id="Phobius"/>
    </source>
</evidence>
<dbReference type="InParanoid" id="A2F1M6"/>